<dbReference type="STRING" id="398512.Bccel_4293"/>
<dbReference type="AlphaFoldDB" id="A0A0L6JTH1"/>
<organism evidence="1 2">
    <name type="scientific">Pseudobacteroides cellulosolvens ATCC 35603 = DSM 2933</name>
    <dbReference type="NCBI Taxonomy" id="398512"/>
    <lineage>
        <taxon>Bacteria</taxon>
        <taxon>Bacillati</taxon>
        <taxon>Bacillota</taxon>
        <taxon>Clostridia</taxon>
        <taxon>Eubacteriales</taxon>
        <taxon>Oscillospiraceae</taxon>
        <taxon>Pseudobacteroides</taxon>
    </lineage>
</organism>
<comment type="caution">
    <text evidence="1">The sequence shown here is derived from an EMBL/GenBank/DDBJ whole genome shotgun (WGS) entry which is preliminary data.</text>
</comment>
<gene>
    <name evidence="1" type="ORF">Bccel_4293</name>
</gene>
<evidence type="ECO:0000313" key="1">
    <source>
        <dbReference type="EMBL" id="KNY29019.1"/>
    </source>
</evidence>
<reference evidence="2" key="1">
    <citation type="submission" date="2015-07" db="EMBL/GenBank/DDBJ databases">
        <title>Near-Complete Genome Sequence of the Cellulolytic Bacterium Bacteroides (Pseudobacteroides) cellulosolvens ATCC 35603.</title>
        <authorList>
            <person name="Dassa B."/>
            <person name="Utturkar S.M."/>
            <person name="Klingeman D.M."/>
            <person name="Hurt R.A."/>
            <person name="Keller M."/>
            <person name="Xu J."/>
            <person name="Reddy Y.H.K."/>
            <person name="Borovok I."/>
            <person name="Grinberg I.R."/>
            <person name="Lamed R."/>
            <person name="Zhivin O."/>
            <person name="Bayer E.A."/>
            <person name="Brown S.D."/>
        </authorList>
    </citation>
    <scope>NUCLEOTIDE SEQUENCE [LARGE SCALE GENOMIC DNA]</scope>
    <source>
        <strain evidence="2">DSM 2933</strain>
    </source>
</reference>
<name>A0A0L6JTH1_9FIRM</name>
<accession>A0A0L6JTH1</accession>
<dbReference type="Proteomes" id="UP000036923">
    <property type="component" value="Unassembled WGS sequence"/>
</dbReference>
<sequence length="172" mass="19176">MSNEAGGWEQSINVSNDDTLSGWAYPVVWADSTVCGAMAMNYDYTHICGWFAGGAPAEYSDRWGSLRLNITEYNRDEIAMLASEKELIPFTAVTAPQSRLLSAGRLRERRTVSGWALKADFDSLEADYEAFVKNKAEFHDGTVINPAIIEELSGTRQQGTEIVFYEITFLEV</sequence>
<protein>
    <submittedName>
        <fullName evidence="1">Uncharacterized protein</fullName>
    </submittedName>
</protein>
<evidence type="ECO:0000313" key="2">
    <source>
        <dbReference type="Proteomes" id="UP000036923"/>
    </source>
</evidence>
<dbReference type="EMBL" id="LGTC01000001">
    <property type="protein sequence ID" value="KNY29019.1"/>
    <property type="molecule type" value="Genomic_DNA"/>
</dbReference>
<proteinExistence type="predicted"/>
<keyword evidence="2" id="KW-1185">Reference proteome</keyword>
<dbReference type="RefSeq" id="WP_050753686.1">
    <property type="nucleotide sequence ID" value="NZ_LGTC01000001.1"/>
</dbReference>